<feature type="region of interest" description="Disordered" evidence="5">
    <location>
        <begin position="93"/>
        <end position="118"/>
    </location>
</feature>
<evidence type="ECO:0000256" key="1">
    <source>
        <dbReference type="ARBA" id="ARBA00001561"/>
    </source>
</evidence>
<comment type="catalytic activity">
    <reaction evidence="1">
        <text>Hydrolyzes the link between N-acetylmuramoyl residues and L-amino acid residues in certain cell-wall glycopeptides.</text>
        <dbReference type="EC" id="3.5.1.28"/>
    </reaction>
</comment>
<dbReference type="Proteomes" id="UP001501759">
    <property type="component" value="Unassembled WGS sequence"/>
</dbReference>
<evidence type="ECO:0000313" key="7">
    <source>
        <dbReference type="EMBL" id="GAA5005676.1"/>
    </source>
</evidence>
<evidence type="ECO:0000256" key="4">
    <source>
        <dbReference type="ARBA" id="ARBA00023316"/>
    </source>
</evidence>
<evidence type="ECO:0000259" key="6">
    <source>
        <dbReference type="SMART" id="SM00644"/>
    </source>
</evidence>
<gene>
    <name evidence="7" type="ORF">GCM10023335_22690</name>
</gene>
<accession>A0ABP9IRR3</accession>
<dbReference type="PANTHER" id="PTHR30417">
    <property type="entry name" value="N-ACETYLMURAMOYL-L-ALANINE AMIDASE AMID"/>
    <property type="match status" value="1"/>
</dbReference>
<evidence type="ECO:0000256" key="5">
    <source>
        <dbReference type="SAM" id="MobiDB-lite"/>
    </source>
</evidence>
<dbReference type="Gene3D" id="1.10.530.10">
    <property type="match status" value="1"/>
</dbReference>
<keyword evidence="3" id="KW-0378">Hydrolase</keyword>
<dbReference type="EMBL" id="BAABKB010000004">
    <property type="protein sequence ID" value="GAA5005676.1"/>
    <property type="molecule type" value="Genomic_DNA"/>
</dbReference>
<dbReference type="Pfam" id="PF01510">
    <property type="entry name" value="Amidase_2"/>
    <property type="match status" value="1"/>
</dbReference>
<proteinExistence type="predicted"/>
<dbReference type="SMART" id="SM00644">
    <property type="entry name" value="Ami_2"/>
    <property type="match status" value="1"/>
</dbReference>
<feature type="domain" description="N-acetylmuramoyl-L-alanine amidase" evidence="6">
    <location>
        <begin position="258"/>
        <end position="395"/>
    </location>
</feature>
<keyword evidence="8" id="KW-1185">Reference proteome</keyword>
<comment type="caution">
    <text evidence="7">The sequence shown here is derived from an EMBL/GenBank/DDBJ whole genome shotgun (WGS) entry which is preliminary data.</text>
</comment>
<evidence type="ECO:0000256" key="2">
    <source>
        <dbReference type="ARBA" id="ARBA00011901"/>
    </source>
</evidence>
<reference evidence="8" key="1">
    <citation type="journal article" date="2019" name="Int. J. Syst. Evol. Microbiol.">
        <title>The Global Catalogue of Microorganisms (GCM) 10K type strain sequencing project: providing services to taxonomists for standard genome sequencing and annotation.</title>
        <authorList>
            <consortium name="The Broad Institute Genomics Platform"/>
            <consortium name="The Broad Institute Genome Sequencing Center for Infectious Disease"/>
            <person name="Wu L."/>
            <person name="Ma J."/>
        </authorList>
    </citation>
    <scope>NUCLEOTIDE SEQUENCE [LARGE SCALE GENOMIC DNA]</scope>
    <source>
        <strain evidence="8">JCM 18409</strain>
    </source>
</reference>
<keyword evidence="4" id="KW-0961">Cell wall biogenesis/degradation</keyword>
<evidence type="ECO:0000313" key="8">
    <source>
        <dbReference type="Proteomes" id="UP001501759"/>
    </source>
</evidence>
<evidence type="ECO:0000256" key="3">
    <source>
        <dbReference type="ARBA" id="ARBA00022801"/>
    </source>
</evidence>
<name>A0ABP9IRR3_9ACTN</name>
<feature type="region of interest" description="Disordered" evidence="5">
    <location>
        <begin position="461"/>
        <end position="482"/>
    </location>
</feature>
<organism evidence="7 8">
    <name type="scientific">Streptomyces siamensis</name>
    <dbReference type="NCBI Taxonomy" id="1274986"/>
    <lineage>
        <taxon>Bacteria</taxon>
        <taxon>Bacillati</taxon>
        <taxon>Actinomycetota</taxon>
        <taxon>Actinomycetes</taxon>
        <taxon>Kitasatosporales</taxon>
        <taxon>Streptomycetaceae</taxon>
        <taxon>Streptomyces</taxon>
    </lineage>
</organism>
<dbReference type="RefSeq" id="WP_425589218.1">
    <property type="nucleotide sequence ID" value="NZ_BAABKB010000004.1"/>
</dbReference>
<dbReference type="Gene3D" id="3.40.80.10">
    <property type="entry name" value="Peptidoglycan recognition protein-like"/>
    <property type="match status" value="1"/>
</dbReference>
<dbReference type="CDD" id="cd06583">
    <property type="entry name" value="PGRP"/>
    <property type="match status" value="1"/>
</dbReference>
<dbReference type="InterPro" id="IPR051206">
    <property type="entry name" value="NAMLAA_amidase_2"/>
</dbReference>
<protein>
    <recommendedName>
        <fullName evidence="2">N-acetylmuramoyl-L-alanine amidase</fullName>
        <ecNumber evidence="2">3.5.1.28</ecNumber>
    </recommendedName>
</protein>
<dbReference type="InterPro" id="IPR002502">
    <property type="entry name" value="Amidase_domain"/>
</dbReference>
<dbReference type="PANTHER" id="PTHR30417:SF1">
    <property type="entry name" value="N-ACETYLMURAMOYL-L-ALANINE AMIDASE AMID"/>
    <property type="match status" value="1"/>
</dbReference>
<dbReference type="SUPFAM" id="SSF55846">
    <property type="entry name" value="N-acetylmuramoyl-L-alanine amidase-like"/>
    <property type="match status" value="1"/>
</dbReference>
<dbReference type="InterPro" id="IPR036505">
    <property type="entry name" value="Amidase/PGRP_sf"/>
</dbReference>
<dbReference type="EC" id="3.5.1.28" evidence="2"/>
<sequence length="648" mass="70260">MVCATASTALMAPLLIPLLSGPSDDGVAADQRLQNDFTTAADEYRVPRSVLMGVSYLQSRWDSHPGAPSVSGGYGPMHLVDVHQSQAPYHGTTRPRVVAAGPPPSAQASAPGGPLQPTDLRKAARLIGVPEERLRTDSSDNVRGGAALLAAAQRKLGKPLSANPADWWEAVSEFPGTDDDEAAATFANDVFAVIRSGAHRTTDAGQRVTLPASPDVRPHAASTAGAKRPKDVECPKELSCSWLSAPYTEIDDESYGNHDLADRPKDQKIDYIVIHDTEAPLTSMLQTVQDPEEASWHYSVRSSDGHVIQHIKTKDAAWHSGSQFVNGRSIGIEHEGFLAQPDAWYTEQMYRSSARLVRYLAKKYHVPLDRQHIFGHDNVPAPTADSIPDMHDDPGPYWDWRHYFDLLGAPLKATAGPDSDMVMVLPDFDSHRPRFTGCTEDGAACAPHGSSAVRLHTAPADDAPLIQDPGRRPDGDDSTEDVNDLGSRVSAGQTYAVADRSGDWTAIWYLGNKAWFRNPKNHPTAVGASGQMVTPKEGLSEVEVFGRALPEDDAYPEGVPEPQESPLPYTLRAGQRYVTQSRLVGSYVDRSTFEDKPSPVVKGQEAYYEIQFGHRLAYVRASDVDVVKVKSQAQAGPPSGHGGRSAKH</sequence>